<dbReference type="EMBL" id="MW084976">
    <property type="protein sequence ID" value="QOV08400.1"/>
    <property type="molecule type" value="Genomic_DNA"/>
</dbReference>
<evidence type="ECO:0000259" key="2">
    <source>
        <dbReference type="Pfam" id="PF13521"/>
    </source>
</evidence>
<keyword evidence="4" id="KW-1185">Reference proteome</keyword>
<dbReference type="SUPFAM" id="SSF52374">
    <property type="entry name" value="Nucleotidylyl transferase"/>
    <property type="match status" value="1"/>
</dbReference>
<evidence type="ECO:0000313" key="4">
    <source>
        <dbReference type="Proteomes" id="UP000594029"/>
    </source>
</evidence>
<dbReference type="Gene3D" id="3.40.50.620">
    <property type="entry name" value="HUPs"/>
    <property type="match status" value="1"/>
</dbReference>
<dbReference type="InterPro" id="IPR016429">
    <property type="entry name" value="NAD_NadR"/>
</dbReference>
<reference evidence="3 4" key="1">
    <citation type="submission" date="2020-10" db="EMBL/GenBank/DDBJ databases">
        <authorList>
            <person name="Kazantseva O.A."/>
            <person name="Piligrimova E.G."/>
            <person name="Shadrin A.M."/>
        </authorList>
    </citation>
    <scope>NUCLEOTIDE SEQUENCE [LARGE SCALE GENOMIC DNA]</scope>
</reference>
<feature type="domain" description="NadR/Ttd14 AAA" evidence="2">
    <location>
        <begin position="170"/>
        <end position="329"/>
    </location>
</feature>
<dbReference type="SUPFAM" id="SSF52540">
    <property type="entry name" value="P-loop containing nucleoside triphosphate hydrolases"/>
    <property type="match status" value="1"/>
</dbReference>
<dbReference type="Gene3D" id="3.40.50.300">
    <property type="entry name" value="P-loop containing nucleotide triphosphate hydrolases"/>
    <property type="match status" value="1"/>
</dbReference>
<keyword evidence="3" id="KW-0548">Nucleotidyltransferase</keyword>
<sequence>MSKTVGMYGGKFYPIHMGHVYAMTMASTMVDELHVIVSYDSNYEQNVLSKDSKLPHVDFKQRLRWWKEITKDMPHVHVHAVYEENTGKIESWKQGAEGIKKAVGEPITHVFSSEHAYTEFFNVLYPDAEHVVVDANREKYTVSATKLRTEGVYANWELLPEVVRRYYVKKVVIVGTESCGKSTLVKNLATLYNTNYVEEYGRTFYEELGGCEDITMAEDYQHIAYQHKVDEYNALKNANKVLFVDTEAIVTQYYLKAYLNKRDALLTRIANNQNYDLWIFLEPDVKWVDDGTRTFGEQSVREQNNEELKYMLKYLGVEYITINGNYEERAKKAIKLIDNLLT</sequence>
<dbReference type="InterPro" id="IPR014729">
    <property type="entry name" value="Rossmann-like_a/b/a_fold"/>
</dbReference>
<accession>A0A7U3NKN0</accession>
<dbReference type="GO" id="GO:0000309">
    <property type="term" value="F:nicotinamide-nucleotide adenylyltransferase activity"/>
    <property type="evidence" value="ECO:0007669"/>
    <property type="project" value="InterPro"/>
</dbReference>
<keyword evidence="3" id="KW-0808">Transferase</keyword>
<dbReference type="Pfam" id="PF01467">
    <property type="entry name" value="CTP_transf_like"/>
    <property type="match status" value="1"/>
</dbReference>
<protein>
    <submittedName>
        <fullName evidence="3">Nicotinamide-nucleotide adenylyltransferase/ribosylnicotinamide kinase</fullName>
    </submittedName>
</protein>
<dbReference type="InterPro" id="IPR027417">
    <property type="entry name" value="P-loop_NTPase"/>
</dbReference>
<dbReference type="InterPro" id="IPR052735">
    <property type="entry name" value="NAD_biosynth-regulator"/>
</dbReference>
<organism evidence="3 4">
    <name type="scientific">Bacillus phage Kirov</name>
    <dbReference type="NCBI Taxonomy" id="2783539"/>
    <lineage>
        <taxon>Viruses</taxon>
        <taxon>Duplodnaviria</taxon>
        <taxon>Heunggongvirae</taxon>
        <taxon>Uroviricota</taxon>
        <taxon>Caudoviricetes</taxon>
        <taxon>Andregratiavirinae</taxon>
        <taxon>Kirovvirus</taxon>
        <taxon>Kirovvirus kirov</taxon>
    </lineage>
</organism>
<dbReference type="GO" id="GO:0050262">
    <property type="term" value="F:ribosylnicotinamide kinase activity"/>
    <property type="evidence" value="ECO:0007669"/>
    <property type="project" value="InterPro"/>
</dbReference>
<feature type="domain" description="Cytidyltransferase-like" evidence="1">
    <location>
        <begin position="7"/>
        <end position="81"/>
    </location>
</feature>
<dbReference type="PANTHER" id="PTHR37512">
    <property type="entry name" value="TRIFUNCTIONAL NAD BIOSYNTHESIS/REGULATOR PROTEIN NADR"/>
    <property type="match status" value="1"/>
</dbReference>
<gene>
    <name evidence="3" type="ORF">Kirov_201</name>
</gene>
<dbReference type="InterPro" id="IPR038727">
    <property type="entry name" value="NadR/Ttd14_AAA_dom"/>
</dbReference>
<proteinExistence type="predicted"/>
<dbReference type="PIRSF" id="PIRSF004776">
    <property type="entry name" value="NadR_NMNAT/RNK"/>
    <property type="match status" value="1"/>
</dbReference>
<dbReference type="NCBIfam" id="TIGR00125">
    <property type="entry name" value="cyt_tran_rel"/>
    <property type="match status" value="1"/>
</dbReference>
<evidence type="ECO:0000313" key="3">
    <source>
        <dbReference type="EMBL" id="QOV08400.1"/>
    </source>
</evidence>
<dbReference type="Pfam" id="PF13521">
    <property type="entry name" value="AAA_28"/>
    <property type="match status" value="1"/>
</dbReference>
<dbReference type="PANTHER" id="PTHR37512:SF1">
    <property type="entry name" value="NADR_TTD14 AAA DOMAIN-CONTAINING PROTEIN"/>
    <property type="match status" value="1"/>
</dbReference>
<dbReference type="NCBIfam" id="NF005988">
    <property type="entry name" value="PRK08099.1"/>
    <property type="match status" value="1"/>
</dbReference>
<dbReference type="GO" id="GO:0009435">
    <property type="term" value="P:NAD+ biosynthetic process"/>
    <property type="evidence" value="ECO:0007669"/>
    <property type="project" value="InterPro"/>
</dbReference>
<name>A0A7U3NKN0_9CAUD</name>
<evidence type="ECO:0000259" key="1">
    <source>
        <dbReference type="Pfam" id="PF01467"/>
    </source>
</evidence>
<dbReference type="InterPro" id="IPR004821">
    <property type="entry name" value="Cyt_trans-like"/>
</dbReference>
<dbReference type="Proteomes" id="UP000594029">
    <property type="component" value="Segment"/>
</dbReference>
<keyword evidence="3" id="KW-0418">Kinase</keyword>